<protein>
    <submittedName>
        <fullName evidence="1">Uncharacterized protein</fullName>
    </submittedName>
</protein>
<evidence type="ECO:0000313" key="1">
    <source>
        <dbReference type="EMBL" id="JAD19946.1"/>
    </source>
</evidence>
<reference evidence="1" key="1">
    <citation type="submission" date="2014-09" db="EMBL/GenBank/DDBJ databases">
        <authorList>
            <person name="Magalhaes I.L.F."/>
            <person name="Oliveira U."/>
            <person name="Santos F.R."/>
            <person name="Vidigal T.H.D.A."/>
            <person name="Brescovit A.D."/>
            <person name="Santos A.J."/>
        </authorList>
    </citation>
    <scope>NUCLEOTIDE SEQUENCE</scope>
    <source>
        <tissue evidence="1">Shoot tissue taken approximately 20 cm above the soil surface</tissue>
    </source>
</reference>
<organism evidence="1">
    <name type="scientific">Arundo donax</name>
    <name type="common">Giant reed</name>
    <name type="synonym">Donax arundinaceus</name>
    <dbReference type="NCBI Taxonomy" id="35708"/>
    <lineage>
        <taxon>Eukaryota</taxon>
        <taxon>Viridiplantae</taxon>
        <taxon>Streptophyta</taxon>
        <taxon>Embryophyta</taxon>
        <taxon>Tracheophyta</taxon>
        <taxon>Spermatophyta</taxon>
        <taxon>Magnoliopsida</taxon>
        <taxon>Liliopsida</taxon>
        <taxon>Poales</taxon>
        <taxon>Poaceae</taxon>
        <taxon>PACMAD clade</taxon>
        <taxon>Arundinoideae</taxon>
        <taxon>Arundineae</taxon>
        <taxon>Arundo</taxon>
    </lineage>
</organism>
<dbReference type="AlphaFoldDB" id="A0A0A8Y1G2"/>
<accession>A0A0A8Y1G2</accession>
<name>A0A0A8Y1G2_ARUDO</name>
<proteinExistence type="predicted"/>
<sequence length="19" mass="2371">MRYPTCMPSQGMWRMPLVW</sequence>
<reference evidence="1" key="2">
    <citation type="journal article" date="2015" name="Data Brief">
        <title>Shoot transcriptome of the giant reed, Arundo donax.</title>
        <authorList>
            <person name="Barrero R.A."/>
            <person name="Guerrero F.D."/>
            <person name="Moolhuijzen P."/>
            <person name="Goolsby J.A."/>
            <person name="Tidwell J."/>
            <person name="Bellgard S.E."/>
            <person name="Bellgard M.I."/>
        </authorList>
    </citation>
    <scope>NUCLEOTIDE SEQUENCE</scope>
    <source>
        <tissue evidence="1">Shoot tissue taken approximately 20 cm above the soil surface</tissue>
    </source>
</reference>
<dbReference type="EMBL" id="GBRH01277949">
    <property type="protein sequence ID" value="JAD19946.1"/>
    <property type="molecule type" value="Transcribed_RNA"/>
</dbReference>